<feature type="transmembrane region" description="Helical" evidence="1">
    <location>
        <begin position="6"/>
        <end position="22"/>
    </location>
</feature>
<accession>A0A382Z7C2</accession>
<evidence type="ECO:0000313" key="2">
    <source>
        <dbReference type="EMBL" id="SVD91382.1"/>
    </source>
</evidence>
<protein>
    <submittedName>
        <fullName evidence="2">Uncharacterized protein</fullName>
    </submittedName>
</protein>
<gene>
    <name evidence="2" type="ORF">METZ01_LOCUS444236</name>
</gene>
<reference evidence="2" key="1">
    <citation type="submission" date="2018-05" db="EMBL/GenBank/DDBJ databases">
        <authorList>
            <person name="Lanie J.A."/>
            <person name="Ng W.-L."/>
            <person name="Kazmierczak K.M."/>
            <person name="Andrzejewski T.M."/>
            <person name="Davidsen T.M."/>
            <person name="Wayne K.J."/>
            <person name="Tettelin H."/>
            <person name="Glass J.I."/>
            <person name="Rusch D."/>
            <person name="Podicherti R."/>
            <person name="Tsui H.-C.T."/>
            <person name="Winkler M.E."/>
        </authorList>
    </citation>
    <scope>NUCLEOTIDE SEQUENCE</scope>
</reference>
<organism evidence="2">
    <name type="scientific">marine metagenome</name>
    <dbReference type="NCBI Taxonomy" id="408172"/>
    <lineage>
        <taxon>unclassified sequences</taxon>
        <taxon>metagenomes</taxon>
        <taxon>ecological metagenomes</taxon>
    </lineage>
</organism>
<proteinExistence type="predicted"/>
<name>A0A382Z7C2_9ZZZZ</name>
<keyword evidence="1" id="KW-0812">Transmembrane</keyword>
<sequence>MLGGFIVMWVLVFGVILYIVTTK</sequence>
<dbReference type="EMBL" id="UINC01181610">
    <property type="protein sequence ID" value="SVD91382.1"/>
    <property type="molecule type" value="Genomic_DNA"/>
</dbReference>
<keyword evidence="1" id="KW-0472">Membrane</keyword>
<dbReference type="AlphaFoldDB" id="A0A382Z7C2"/>
<evidence type="ECO:0000256" key="1">
    <source>
        <dbReference type="SAM" id="Phobius"/>
    </source>
</evidence>
<keyword evidence="1" id="KW-1133">Transmembrane helix</keyword>